<dbReference type="CDD" id="cd07377">
    <property type="entry name" value="WHTH_GntR"/>
    <property type="match status" value="1"/>
</dbReference>
<evidence type="ECO:0000256" key="1">
    <source>
        <dbReference type="ARBA" id="ARBA00023015"/>
    </source>
</evidence>
<dbReference type="PROSITE" id="PS50949">
    <property type="entry name" value="HTH_GNTR"/>
    <property type="match status" value="1"/>
</dbReference>
<evidence type="ECO:0000259" key="4">
    <source>
        <dbReference type="PROSITE" id="PS50949"/>
    </source>
</evidence>
<dbReference type="InterPro" id="IPR000524">
    <property type="entry name" value="Tscrpt_reg_HTH_GntR"/>
</dbReference>
<dbReference type="SMART" id="SM00345">
    <property type="entry name" value="HTH_GNTR"/>
    <property type="match status" value="1"/>
</dbReference>
<dbReference type="InterPro" id="IPR011711">
    <property type="entry name" value="GntR_C"/>
</dbReference>
<dbReference type="RefSeq" id="WP_390310339.1">
    <property type="nucleotide sequence ID" value="NZ_JBHSNQ010000184.1"/>
</dbReference>
<reference evidence="6" key="1">
    <citation type="journal article" date="2019" name="Int. J. Syst. Evol. Microbiol.">
        <title>The Global Catalogue of Microorganisms (GCM) 10K type strain sequencing project: providing services to taxonomists for standard genome sequencing and annotation.</title>
        <authorList>
            <consortium name="The Broad Institute Genomics Platform"/>
            <consortium name="The Broad Institute Genome Sequencing Center for Infectious Disease"/>
            <person name="Wu L."/>
            <person name="Ma J."/>
        </authorList>
    </citation>
    <scope>NUCLEOTIDE SEQUENCE [LARGE SCALE GENOMIC DNA]</scope>
    <source>
        <strain evidence="6">CCUG 56331</strain>
    </source>
</reference>
<evidence type="ECO:0000313" key="6">
    <source>
        <dbReference type="Proteomes" id="UP001595978"/>
    </source>
</evidence>
<organism evidence="5 6">
    <name type="scientific">Ureibacillus suwonensis</name>
    <dbReference type="NCBI Taxonomy" id="313007"/>
    <lineage>
        <taxon>Bacteria</taxon>
        <taxon>Bacillati</taxon>
        <taxon>Bacillota</taxon>
        <taxon>Bacilli</taxon>
        <taxon>Bacillales</taxon>
        <taxon>Caryophanaceae</taxon>
        <taxon>Ureibacillus</taxon>
    </lineage>
</organism>
<dbReference type="SUPFAM" id="SSF48008">
    <property type="entry name" value="GntR ligand-binding domain-like"/>
    <property type="match status" value="1"/>
</dbReference>
<dbReference type="PANTHER" id="PTHR43537:SF45">
    <property type="entry name" value="GNTR FAMILY REGULATORY PROTEIN"/>
    <property type="match status" value="1"/>
</dbReference>
<keyword evidence="1" id="KW-0805">Transcription regulation</keyword>
<protein>
    <submittedName>
        <fullName evidence="5">GntR family transcriptional regulator</fullName>
    </submittedName>
</protein>
<comment type="caution">
    <text evidence="5">The sequence shown here is derived from an EMBL/GenBank/DDBJ whole genome shotgun (WGS) entry which is preliminary data.</text>
</comment>
<dbReference type="PANTHER" id="PTHR43537">
    <property type="entry name" value="TRANSCRIPTIONAL REGULATOR, GNTR FAMILY"/>
    <property type="match status" value="1"/>
</dbReference>
<dbReference type="SUPFAM" id="SSF46785">
    <property type="entry name" value="Winged helix' DNA-binding domain"/>
    <property type="match status" value="1"/>
</dbReference>
<sequence>MNMEFFINYPSDNALSRMVAEKIIEQILKGELKPGDKIVESTYAELFNISRSPVREAIYLLTTEGLIERIPRKGAFVKGYTLSEIQDLLDIRNNIELLSAKKIRDPHKKQDLLKELKLILDEMDDCCNRLQYVYLNYAYHYTLIKFSESSVLEEVYSKISLPLIRIQSIHFSLTEAVENSKTEHRKMYEFLKENRVEEFISLLRKHTEDVITNVSKILF</sequence>
<keyword evidence="2" id="KW-0238">DNA-binding</keyword>
<accession>A0ABW0RDM3</accession>
<dbReference type="Pfam" id="PF07729">
    <property type="entry name" value="FCD"/>
    <property type="match status" value="1"/>
</dbReference>
<dbReference type="EMBL" id="JBHSNQ010000184">
    <property type="protein sequence ID" value="MFC5542884.1"/>
    <property type="molecule type" value="Genomic_DNA"/>
</dbReference>
<evidence type="ECO:0000256" key="2">
    <source>
        <dbReference type="ARBA" id="ARBA00023125"/>
    </source>
</evidence>
<dbReference type="Gene3D" id="1.10.10.10">
    <property type="entry name" value="Winged helix-like DNA-binding domain superfamily/Winged helix DNA-binding domain"/>
    <property type="match status" value="1"/>
</dbReference>
<name>A0ABW0RDM3_9BACL</name>
<dbReference type="Pfam" id="PF00392">
    <property type="entry name" value="GntR"/>
    <property type="match status" value="1"/>
</dbReference>
<dbReference type="InterPro" id="IPR036390">
    <property type="entry name" value="WH_DNA-bd_sf"/>
</dbReference>
<dbReference type="Gene3D" id="1.20.120.530">
    <property type="entry name" value="GntR ligand-binding domain-like"/>
    <property type="match status" value="1"/>
</dbReference>
<evidence type="ECO:0000256" key="3">
    <source>
        <dbReference type="ARBA" id="ARBA00023163"/>
    </source>
</evidence>
<gene>
    <name evidence="5" type="ORF">ACFPOH_14330</name>
</gene>
<keyword evidence="3" id="KW-0804">Transcription</keyword>
<evidence type="ECO:0000313" key="5">
    <source>
        <dbReference type="EMBL" id="MFC5542884.1"/>
    </source>
</evidence>
<proteinExistence type="predicted"/>
<keyword evidence="6" id="KW-1185">Reference proteome</keyword>
<dbReference type="InterPro" id="IPR008920">
    <property type="entry name" value="TF_FadR/GntR_C"/>
</dbReference>
<feature type="domain" description="HTH gntR-type" evidence="4">
    <location>
        <begin position="13"/>
        <end position="80"/>
    </location>
</feature>
<dbReference type="InterPro" id="IPR036388">
    <property type="entry name" value="WH-like_DNA-bd_sf"/>
</dbReference>
<dbReference type="Proteomes" id="UP001595978">
    <property type="component" value="Unassembled WGS sequence"/>
</dbReference>